<feature type="region of interest" description="Disordered" evidence="1">
    <location>
        <begin position="40"/>
        <end position="59"/>
    </location>
</feature>
<dbReference type="STRING" id="4540.A0A3L6QLB4"/>
<proteinExistence type="predicted"/>
<dbReference type="InterPro" id="IPR036047">
    <property type="entry name" value="F-box-like_dom_sf"/>
</dbReference>
<feature type="domain" description="F-box/LRR-repeat protein 15/At3g58940/PEG3-like LRR" evidence="3">
    <location>
        <begin position="157"/>
        <end position="201"/>
    </location>
</feature>
<dbReference type="Pfam" id="PF24758">
    <property type="entry name" value="LRR_At5g56370"/>
    <property type="match status" value="1"/>
</dbReference>
<dbReference type="AlphaFoldDB" id="A0A3L6QLB4"/>
<feature type="region of interest" description="Disordered" evidence="1">
    <location>
        <begin position="127"/>
        <end position="154"/>
    </location>
</feature>
<evidence type="ECO:0008006" key="6">
    <source>
        <dbReference type="Google" id="ProtNLM"/>
    </source>
</evidence>
<dbReference type="OrthoDB" id="612216at2759"/>
<evidence type="ECO:0000259" key="3">
    <source>
        <dbReference type="Pfam" id="PF24758"/>
    </source>
</evidence>
<protein>
    <recommendedName>
        <fullName evidence="6">F-box domain-containing protein</fullName>
    </recommendedName>
</protein>
<dbReference type="InterPro" id="IPR001810">
    <property type="entry name" value="F-box_dom"/>
</dbReference>
<evidence type="ECO:0000313" key="4">
    <source>
        <dbReference type="EMBL" id="RLM84667.1"/>
    </source>
</evidence>
<reference evidence="5" key="1">
    <citation type="journal article" date="2019" name="Nat. Commun.">
        <title>The genome of broomcorn millet.</title>
        <authorList>
            <person name="Zou C."/>
            <person name="Miki D."/>
            <person name="Li D."/>
            <person name="Tang Q."/>
            <person name="Xiao L."/>
            <person name="Rajput S."/>
            <person name="Deng P."/>
            <person name="Jia W."/>
            <person name="Huang R."/>
            <person name="Zhang M."/>
            <person name="Sun Y."/>
            <person name="Hu J."/>
            <person name="Fu X."/>
            <person name="Schnable P.S."/>
            <person name="Li F."/>
            <person name="Zhang H."/>
            <person name="Feng B."/>
            <person name="Zhu X."/>
            <person name="Liu R."/>
            <person name="Schnable J.C."/>
            <person name="Zhu J.-K."/>
            <person name="Zhang H."/>
        </authorList>
    </citation>
    <scope>NUCLEOTIDE SEQUENCE [LARGE SCALE GENOMIC DNA]</scope>
</reference>
<sequence length="254" mass="28094">MTLPELMDDAVHEILRLPSGLVRVPLPRLHRLHVLAPRPPAAAGEKRSRRLDEAEGGEVADRISRLPDAVLGDIVTLLPTRDAAHTQVLSSRWRSAPLNYDLVELAAGKDSILEPVSAREISRLAAPAAASAAPRPAPARPPRRDPGRLAPGSPDDRLQKLILEDAPCLERLLVFYTGCAKIMEISVISAPKLDISGLRKSQVRYNDFVANFENSRFNLTVNKIPISYKGHPDPYVSFEMRFEKLSSWSCKTFN</sequence>
<accession>A0A3L6QLB4</accession>
<organism evidence="4 5">
    <name type="scientific">Panicum miliaceum</name>
    <name type="common">Proso millet</name>
    <name type="synonym">Broomcorn millet</name>
    <dbReference type="NCBI Taxonomy" id="4540"/>
    <lineage>
        <taxon>Eukaryota</taxon>
        <taxon>Viridiplantae</taxon>
        <taxon>Streptophyta</taxon>
        <taxon>Embryophyta</taxon>
        <taxon>Tracheophyta</taxon>
        <taxon>Spermatophyta</taxon>
        <taxon>Magnoliopsida</taxon>
        <taxon>Liliopsida</taxon>
        <taxon>Poales</taxon>
        <taxon>Poaceae</taxon>
        <taxon>PACMAD clade</taxon>
        <taxon>Panicoideae</taxon>
        <taxon>Panicodae</taxon>
        <taxon>Paniceae</taxon>
        <taxon>Panicinae</taxon>
        <taxon>Panicum</taxon>
        <taxon>Panicum sect. Panicum</taxon>
    </lineage>
</organism>
<evidence type="ECO:0000256" key="1">
    <source>
        <dbReference type="SAM" id="MobiDB-lite"/>
    </source>
</evidence>
<evidence type="ECO:0000313" key="5">
    <source>
        <dbReference type="Proteomes" id="UP000275267"/>
    </source>
</evidence>
<dbReference type="SUPFAM" id="SSF81383">
    <property type="entry name" value="F-box domain"/>
    <property type="match status" value="1"/>
</dbReference>
<feature type="domain" description="F-box" evidence="2">
    <location>
        <begin position="63"/>
        <end position="96"/>
    </location>
</feature>
<dbReference type="PANTHER" id="PTHR32141">
    <property type="match status" value="1"/>
</dbReference>
<gene>
    <name evidence="4" type="ORF">C2845_PM04G00140</name>
</gene>
<dbReference type="Pfam" id="PF00646">
    <property type="entry name" value="F-box"/>
    <property type="match status" value="1"/>
</dbReference>
<dbReference type="InterPro" id="IPR055411">
    <property type="entry name" value="LRR_FXL15/At3g58940/PEG3-like"/>
</dbReference>
<name>A0A3L6QLB4_PANMI</name>
<dbReference type="Proteomes" id="UP000275267">
    <property type="component" value="Unassembled WGS sequence"/>
</dbReference>
<evidence type="ECO:0000259" key="2">
    <source>
        <dbReference type="Pfam" id="PF00646"/>
    </source>
</evidence>
<dbReference type="EMBL" id="PQIB02000011">
    <property type="protein sequence ID" value="RLM84667.1"/>
    <property type="molecule type" value="Genomic_DNA"/>
</dbReference>
<feature type="compositionally biased region" description="Basic and acidic residues" evidence="1">
    <location>
        <begin position="44"/>
        <end position="59"/>
    </location>
</feature>
<dbReference type="InterPro" id="IPR055302">
    <property type="entry name" value="F-box_dom-containing"/>
</dbReference>
<dbReference type="PANTHER" id="PTHR32141:SF160">
    <property type="entry name" value="F-BOX DOMAIN-CONTAINING PROTEIN"/>
    <property type="match status" value="1"/>
</dbReference>
<keyword evidence="5" id="KW-1185">Reference proteome</keyword>
<comment type="caution">
    <text evidence="4">The sequence shown here is derived from an EMBL/GenBank/DDBJ whole genome shotgun (WGS) entry which is preliminary data.</text>
</comment>